<dbReference type="Pfam" id="PF17972">
    <property type="entry name" value="bMG5"/>
    <property type="match status" value="1"/>
</dbReference>
<gene>
    <name evidence="5" type="ORF">T190423A01A_30513</name>
</gene>
<protein>
    <submittedName>
        <fullName evidence="5">Alpha-2-macroglobulin</fullName>
    </submittedName>
</protein>
<dbReference type="InterPro" id="IPR011626">
    <property type="entry name" value="Alpha-macroglobulin_TED"/>
</dbReference>
<dbReference type="Pfam" id="PF17962">
    <property type="entry name" value="bMG6"/>
    <property type="match status" value="1"/>
</dbReference>
<feature type="domain" description="Alpha-2-macroglobulin" evidence="4">
    <location>
        <begin position="1183"/>
        <end position="1272"/>
    </location>
</feature>
<dbReference type="Gene3D" id="1.50.10.20">
    <property type="match status" value="1"/>
</dbReference>
<evidence type="ECO:0000259" key="3">
    <source>
        <dbReference type="SMART" id="SM01359"/>
    </source>
</evidence>
<dbReference type="InterPro" id="IPR041203">
    <property type="entry name" value="Bact_A2M_MG5"/>
</dbReference>
<dbReference type="Pfam" id="PF17973">
    <property type="entry name" value="bMG10"/>
    <property type="match status" value="1"/>
</dbReference>
<dbReference type="RefSeq" id="WP_348717604.1">
    <property type="nucleotide sequence ID" value="NZ_CAXJIO010000012.1"/>
</dbReference>
<dbReference type="InterPro" id="IPR021868">
    <property type="entry name" value="Alpha_2_Macroglob_MG3"/>
</dbReference>
<sequence>MKFNLPQQLSRNIQFLSVLFVLLTIVSCKKDSKVESNINAFSEYISVYPEKLISTTANLQFLLKKSPKVTEIKDDVISVSPKVAGEVILKDNMLSFVPEDKLQNNKEYTVTLHLSKLYDDVESDLKNLTVKLKTKELLFNVSLESPKVYSKDLYYVEGSLTTSDVVESSLLSDILNAKYQGNAKAINFDTNEKYVSKVYFKIDSLERKIEDTSLHVLWNGNAIGSNSKGDREITITGKNNFKVLNVEVLDTDKQHIEISFSDPIQKSQDLIGLIQFSNTQRRRFTYKVNNNIVTIYPTASFKNKVDIEVFKGVKNVSGYSLKNGFTKTLHFEQIKPEVSFIKSGTILPNSENLKINFKAVNLRAVDATIYKVYKDNVLQFLQYNNLGNQGNLRYVGRPIAKYTVNLSNQGLNLDKENAFAFDLADIISVEDGAMYRVELGFHKEYSNYSCDGAYNTTTIVYGKKEIKEEPYNNPNYYNDDYYSYNWRDRQNPCTTSYYYNKNKSTNILATNLGAIIKKGNNNKTFIAVTNLLTAAPVDGANVTLYNLQKQPIVNTKSDKEGIATFDDVTNAFFAVVSKNNNTTYIKLNDGNALSMSKFDVSGTKLQKGIKGYIYGERGVWRPGDQLYLTFVLNDNANPLPENHPIKFELSNPQGKIVERKVLFKNATNVYGYSPKTNSEAITGNWKLKVSVGGAVFNKTLKIETIKPNRLKIKFDAKPDYFKAKEPIAGDVEVKWLHGAIARNLKLDIKGKFTQTKTTFPKFTNYNFDDVTRRFGTEEFSVLDGKLNNEGTTNFSVRPTLSTKAPGMLKASFITKVYENGGDFSTDVFSKKVSPYTSYVGLLNAEETQSKNYLFTDEKYTFNVATVNENGKGIANNLEVKVYKLSWRWWWSTSDNGLSSYDGTRYHQSYKTLKVSTNANGKGSFDLKIDENDWGRYLIKVTDKKSKHVTSSVVYFDWPSWYGKKKGSQDKTNATMLVFTTDKESYQVNETAVVKFPSSEGGRALITIENGTEVLNHFWVETQGKQTEFSFPVLPSYTPNVFVNISLLQQHAQTVNDLPIRMYGSIPMLVNDPATKLAPEISLAEEIRPESTATISVKEKDGKPMTYTIAVVDEGLLDLTRFKTPNPWSTFYARQSLGVKTWDVFDDVIGAYGGKVNQILSIGGDEAEAGSKNRKANRFKPMVTYLGPFELKKGATEKHEIKIPKYVGSVRAMVVATDTKKEAYGSDEKTAFVRKPVMVLASLPRKITPQETVTLPVTVFAMKPSIKNVKVTVASNESYTIIGDKTETINFTQPDEKMAYFTLKVNDFKGIGKVKVEASSGREKATYEVEIDVLNPNPVTTEVKDMVLKTNEQSEINFATFGTEGTNSASIELSTLPPMNFTKRLGYLIQYPHGCVEQTTSSAFPQVYLTEIFELSDDKKQSIERNIKATIQRLSDFQLSNGGLSYWQGSGSANSWGTSYAGHFMIEAAKKGYALPIGFRSKWIGYQKQQARNWRNGNTYYNNALSQAYRLYTLSLANSPDLASMNRLRETNGISNEAKMRLAAAYALIGKESVAKSILRSLTSESYRRTNYYNYGSETRNKAMALETYTLLNDDTKAIKLAKEISESLSGNQWMSTQTTAYSLLAISQYALRNGENSGIEANYAFNGESNNVNTSKSLYVKDILQLKKENVVKLNNKGKGVLYVRVLNKGILPVGEEKSLQKNLESKVIYKTKEGTQIEPDKLTQGSNFIAEVTVRNTTNRKVENVALTQYIPSGWEIVNTRFTDFGNSTTSSNVDYTDIRDASISNYFTLKSYETKTFRVLLNASYLGIYYLPGIQVEAMYDNDYISRNKGRWVQVVK</sequence>
<keyword evidence="6" id="KW-1185">Reference proteome</keyword>
<name>A0ABP1F4B5_9FLAO</name>
<comment type="similarity">
    <text evidence="1">Belongs to the protease inhibitor I39 (alpha-2-macroglobulin) family. Bacterial alpha-2-macroglobulin subfamily.</text>
</comment>
<dbReference type="InterPro" id="IPR047565">
    <property type="entry name" value="Alpha-macroglob_thiol-ester_cl"/>
</dbReference>
<dbReference type="Pfam" id="PF07678">
    <property type="entry name" value="TED_complement"/>
    <property type="match status" value="1"/>
</dbReference>
<dbReference type="EMBL" id="CAXJIO010000012">
    <property type="protein sequence ID" value="CAL2103399.1"/>
    <property type="molecule type" value="Genomic_DNA"/>
</dbReference>
<dbReference type="InterPro" id="IPR041462">
    <property type="entry name" value="Bact_A2M_MG6"/>
</dbReference>
<dbReference type="InterPro" id="IPR001599">
    <property type="entry name" value="Macroglobln_a2"/>
</dbReference>
<evidence type="ECO:0000313" key="5">
    <source>
        <dbReference type="EMBL" id="CAL2103399.1"/>
    </source>
</evidence>
<dbReference type="InterPro" id="IPR051802">
    <property type="entry name" value="YfhM-like"/>
</dbReference>
<dbReference type="Pfam" id="PF01835">
    <property type="entry name" value="MG2"/>
    <property type="match status" value="1"/>
</dbReference>
<dbReference type="PANTHER" id="PTHR40094:SF1">
    <property type="entry name" value="UBIQUITIN DOMAIN-CONTAINING PROTEIN"/>
    <property type="match status" value="1"/>
</dbReference>
<dbReference type="InterPro" id="IPR041246">
    <property type="entry name" value="Bact_MG10"/>
</dbReference>
<dbReference type="Gene3D" id="2.60.40.1930">
    <property type="match status" value="1"/>
</dbReference>
<feature type="domain" description="Alpha-2-macroglobulin bait region" evidence="3">
    <location>
        <begin position="976"/>
        <end position="1118"/>
    </location>
</feature>
<dbReference type="SUPFAM" id="SSF48239">
    <property type="entry name" value="Terpenoid cyclases/Protein prenyltransferases"/>
    <property type="match status" value="1"/>
</dbReference>
<comment type="caution">
    <text evidence="5">The sequence shown here is derived from an EMBL/GenBank/DDBJ whole genome shotgun (WGS) entry which is preliminary data.</text>
</comment>
<dbReference type="SMART" id="SM01359">
    <property type="entry name" value="A2M_N_2"/>
    <property type="match status" value="1"/>
</dbReference>
<dbReference type="PROSITE" id="PS51257">
    <property type="entry name" value="PROKAR_LIPOPROTEIN"/>
    <property type="match status" value="1"/>
</dbReference>
<dbReference type="SMART" id="SM01419">
    <property type="entry name" value="Thiol-ester_cl"/>
    <property type="match status" value="1"/>
</dbReference>
<keyword evidence="2" id="KW-0732">Signal</keyword>
<reference evidence="5 6" key="1">
    <citation type="submission" date="2024-05" db="EMBL/GenBank/DDBJ databases">
        <authorList>
            <person name="Duchaud E."/>
        </authorList>
    </citation>
    <scope>NUCLEOTIDE SEQUENCE [LARGE SCALE GENOMIC DNA]</scope>
    <source>
        <strain evidence="5">Ena-SAMPLE-TAB-13-05-2024-13:56:06:370-140308</strain>
    </source>
</reference>
<accession>A0ABP1F4B5</accession>
<dbReference type="Pfam" id="PF11974">
    <property type="entry name" value="bMG3"/>
    <property type="match status" value="1"/>
</dbReference>
<evidence type="ECO:0000256" key="1">
    <source>
        <dbReference type="ARBA" id="ARBA00010556"/>
    </source>
</evidence>
<dbReference type="Proteomes" id="UP001497527">
    <property type="component" value="Unassembled WGS sequence"/>
</dbReference>
<dbReference type="Pfam" id="PF07703">
    <property type="entry name" value="A2M_BRD"/>
    <property type="match status" value="1"/>
</dbReference>
<evidence type="ECO:0000259" key="4">
    <source>
        <dbReference type="SMART" id="SM01360"/>
    </source>
</evidence>
<dbReference type="Pfam" id="PF00207">
    <property type="entry name" value="A2M"/>
    <property type="match status" value="1"/>
</dbReference>
<dbReference type="CDD" id="cd02891">
    <property type="entry name" value="A2M_like"/>
    <property type="match status" value="1"/>
</dbReference>
<organism evidence="5 6">
    <name type="scientific">Tenacibaculum polynesiense</name>
    <dbReference type="NCBI Taxonomy" id="3137857"/>
    <lineage>
        <taxon>Bacteria</taxon>
        <taxon>Pseudomonadati</taxon>
        <taxon>Bacteroidota</taxon>
        <taxon>Flavobacteriia</taxon>
        <taxon>Flavobacteriales</taxon>
        <taxon>Flavobacteriaceae</taxon>
        <taxon>Tenacibaculum</taxon>
    </lineage>
</organism>
<dbReference type="InterPro" id="IPR002890">
    <property type="entry name" value="MG2"/>
</dbReference>
<dbReference type="SMART" id="SM01360">
    <property type="entry name" value="A2M"/>
    <property type="match status" value="1"/>
</dbReference>
<dbReference type="PANTHER" id="PTHR40094">
    <property type="entry name" value="ALPHA-2-MACROGLOBULIN HOMOLOG"/>
    <property type="match status" value="1"/>
</dbReference>
<evidence type="ECO:0000256" key="2">
    <source>
        <dbReference type="ARBA" id="ARBA00022729"/>
    </source>
</evidence>
<dbReference type="InterPro" id="IPR011625">
    <property type="entry name" value="A2M_N_BRD"/>
</dbReference>
<dbReference type="InterPro" id="IPR008930">
    <property type="entry name" value="Terpenoid_cyclase/PrenylTrfase"/>
</dbReference>
<evidence type="ECO:0000313" key="6">
    <source>
        <dbReference type="Proteomes" id="UP001497527"/>
    </source>
</evidence>
<proteinExistence type="inferred from homology"/>